<gene>
    <name evidence="2" type="ORF">D7316_04696</name>
</gene>
<dbReference type="Gene3D" id="2.40.50.140">
    <property type="entry name" value="Nucleic acid-binding proteins"/>
    <property type="match status" value="1"/>
</dbReference>
<proteinExistence type="predicted"/>
<keyword evidence="3" id="KW-1185">Reference proteome</keyword>
<feature type="domain" description="CSD" evidence="1">
    <location>
        <begin position="132"/>
        <end position="200"/>
    </location>
</feature>
<dbReference type="AlphaFoldDB" id="A0A3G8JT50"/>
<protein>
    <recommendedName>
        <fullName evidence="1">CSD domain-containing protein</fullName>
    </recommendedName>
</protein>
<sequence length="201" mass="21340">MPTHGIVQIWHQELGWGVIESDATPGDSYVTATSLRVEAVADVAASPLLGLRPGTEVEFEWSAADSPINGCDHVAHLVWPAGANPPERPRGPSSASVWNSVGDPGPDGLTTMREVVVDEADVSPTEAPVLPTTVGTVCIWHDEEGWGVLDSDATPGGAWAHFSEVAGTGFRSLTPGQVVEFDYEDHGQDGYDFRANNIRGQ</sequence>
<dbReference type="SUPFAM" id="SSF50249">
    <property type="entry name" value="Nucleic acid-binding proteins"/>
    <property type="match status" value="1"/>
</dbReference>
<dbReference type="InterPro" id="IPR012340">
    <property type="entry name" value="NA-bd_OB-fold"/>
</dbReference>
<dbReference type="InterPro" id="IPR002059">
    <property type="entry name" value="CSP_DNA-bd"/>
</dbReference>
<dbReference type="Pfam" id="PF00313">
    <property type="entry name" value="CSD"/>
    <property type="match status" value="1"/>
</dbReference>
<accession>A0A3G8JT50</accession>
<organism evidence="2 3">
    <name type="scientific">Gordonia insulae</name>
    <dbReference type="NCBI Taxonomy" id="2420509"/>
    <lineage>
        <taxon>Bacteria</taxon>
        <taxon>Bacillati</taxon>
        <taxon>Actinomycetota</taxon>
        <taxon>Actinomycetes</taxon>
        <taxon>Mycobacteriales</taxon>
        <taxon>Gordoniaceae</taxon>
        <taxon>Gordonia</taxon>
    </lineage>
</organism>
<reference evidence="2 3" key="1">
    <citation type="submission" date="2018-11" db="EMBL/GenBank/DDBJ databases">
        <title>Gordonia insulae sp. nov., isolated from an island soil.</title>
        <authorList>
            <person name="Kim Y.S."/>
            <person name="Kim S.B."/>
        </authorList>
    </citation>
    <scope>NUCLEOTIDE SEQUENCE [LARGE SCALE GENOMIC DNA]</scope>
    <source>
        <strain evidence="2 3">MMS17-SY073</strain>
    </source>
</reference>
<dbReference type="RefSeq" id="WP_124710351.1">
    <property type="nucleotide sequence ID" value="NZ_CP033972.1"/>
</dbReference>
<dbReference type="PROSITE" id="PS51857">
    <property type="entry name" value="CSD_2"/>
    <property type="match status" value="1"/>
</dbReference>
<evidence type="ECO:0000313" key="3">
    <source>
        <dbReference type="Proteomes" id="UP000271469"/>
    </source>
</evidence>
<name>A0A3G8JT50_9ACTN</name>
<dbReference type="GO" id="GO:0003676">
    <property type="term" value="F:nucleic acid binding"/>
    <property type="evidence" value="ECO:0007669"/>
    <property type="project" value="InterPro"/>
</dbReference>
<dbReference type="Proteomes" id="UP000271469">
    <property type="component" value="Chromosome"/>
</dbReference>
<evidence type="ECO:0000259" key="1">
    <source>
        <dbReference type="PROSITE" id="PS51857"/>
    </source>
</evidence>
<evidence type="ECO:0000313" key="2">
    <source>
        <dbReference type="EMBL" id="AZG48083.1"/>
    </source>
</evidence>
<dbReference type="OrthoDB" id="5195005at2"/>
<dbReference type="KEGG" id="gom:D7316_04696"/>
<dbReference type="EMBL" id="CP033972">
    <property type="protein sequence ID" value="AZG48083.1"/>
    <property type="molecule type" value="Genomic_DNA"/>
</dbReference>